<dbReference type="GO" id="GO:0016020">
    <property type="term" value="C:membrane"/>
    <property type="evidence" value="ECO:0007669"/>
    <property type="project" value="UniProtKB-SubCell"/>
</dbReference>
<dbReference type="PANTHER" id="PTHR48007:SF76">
    <property type="entry name" value="OS03G0145102 PROTEIN"/>
    <property type="match status" value="1"/>
</dbReference>
<dbReference type="InterPro" id="IPR046959">
    <property type="entry name" value="PRK1-6/SRF4-like"/>
</dbReference>
<dbReference type="PROSITE" id="PS00108">
    <property type="entry name" value="PROTEIN_KINASE_ST"/>
    <property type="match status" value="1"/>
</dbReference>
<evidence type="ECO:0000256" key="13">
    <source>
        <dbReference type="ARBA" id="ARBA00022840"/>
    </source>
</evidence>
<evidence type="ECO:0000256" key="12">
    <source>
        <dbReference type="ARBA" id="ARBA00022777"/>
    </source>
</evidence>
<dbReference type="Gene3D" id="3.80.10.10">
    <property type="entry name" value="Ribonuclease Inhibitor"/>
    <property type="match status" value="3"/>
</dbReference>
<dbReference type="PROSITE" id="PS50011">
    <property type="entry name" value="PROTEIN_KINASE_DOM"/>
    <property type="match status" value="1"/>
</dbReference>
<evidence type="ECO:0000256" key="6">
    <source>
        <dbReference type="ARBA" id="ARBA00022614"/>
    </source>
</evidence>
<dbReference type="GO" id="GO:0051707">
    <property type="term" value="P:response to other organism"/>
    <property type="evidence" value="ECO:0007669"/>
    <property type="project" value="UniProtKB-ARBA"/>
</dbReference>
<comment type="similarity">
    <text evidence="3">Belongs to the RLP family.</text>
</comment>
<dbReference type="GO" id="GO:0006952">
    <property type="term" value="P:defense response"/>
    <property type="evidence" value="ECO:0007669"/>
    <property type="project" value="UniProtKB-ARBA"/>
</dbReference>
<dbReference type="EC" id="2.7.11.1" evidence="4"/>
<dbReference type="AlphaFoldDB" id="A0A5B6YZU6"/>
<dbReference type="PANTHER" id="PTHR48007">
    <property type="entry name" value="LEUCINE-RICH REPEAT RECEPTOR-LIKE PROTEIN KINASE PXC1"/>
    <property type="match status" value="1"/>
</dbReference>
<sequence>MTYQRPKFLYLAVALLFVCRLSLTSSLHRDGAILLRVKNEQLDDPNGVLGDWVETSSNAPCNWTGITCDPQNEAVVSIDLPSVGISGGFPEGFCRILTLRNLNLSDNNLNGTLFSESISLCSHLHLLNLSLNYFSGELPAFTAEFVNLSVLDLSMNNFSGEIPVSFGWFPALQVLSLFGNVLSGSIPEYLTNLTELTRFELAYNPFKPGPLPSTIGKLTKLENLWLPNSSLIGDLPDSIGNLIALTNLDLSSNKLSGKIPDTISGLKSVVQIELFDNQLTGELPDTFTSLASLLRFDASQNNLTGKLPKSLAGLPLESLNLNDNSLEGEIPEILSSNPTLTQLKLFNNRFSGTLPVNLGRNSDLEDFDVSGNEFEGPLPPNLCYRKKLQSLITFNNRLSGTIPASYGDCDSLSYVRIFNNELSGQIPVRFWSLPGLGFTQLENNRFEGTIPPSISGARHLTALLVSGNNFTGEFPSEICGLQELAVIDISRNGFTGELPSCLTKLKKLQKLDLQENMFGGEIPSSVSSWTDLTELNLSNNNFAGRIPSELGNLPVLTYLDLAGNLLSGEIPVELTKLKLNKFNISDNRLDGKVPPGFNREYFLTSLMGNLKLCSPDLKPLPLCPKPKPVSLYVIGILATFAILLFGSLTWYWVVKTRKLHPFGSKSKRSSSWKITKFHRVGFNEEDVLASLMKDNLIGTGGSGWVYKVQLKSGQTVAVKRLRGGNCQPEAEAVFWSEVETLGRIRHGNIVKLLCSCVGEDFRVLVYEYMENGSLGDVLDGEKGGVLLDWPKRFAIAVGAAQGLAYLHHDCVPPIVHRDVKSNNILLDEDFRPRVADFGLAKTLQQNVNEGDRVMSRVAGSFGYIAPEYGYTLKVTEKSDVYSFGVVLLELVTGKRPNDDSFGENKDIVKWVTEAALSTPEEGSSTVGSSCWGDLDQLIDPRMMNPSKSDYEEIGKVLNVALLCVSAFPMNRPSMRRVVELLKLKEHSWATPK</sequence>
<dbReference type="GO" id="GO:0004674">
    <property type="term" value="F:protein serine/threonine kinase activity"/>
    <property type="evidence" value="ECO:0007669"/>
    <property type="project" value="UniProtKB-KW"/>
</dbReference>
<feature type="chain" id="PRO_5022790955" description="non-specific serine/threonine protein kinase" evidence="18">
    <location>
        <begin position="25"/>
        <end position="992"/>
    </location>
</feature>
<evidence type="ECO:0000256" key="18">
    <source>
        <dbReference type="SAM" id="SignalP"/>
    </source>
</evidence>
<keyword evidence="12 20" id="KW-0418">Kinase</keyword>
<dbReference type="InterPro" id="IPR001611">
    <property type="entry name" value="Leu-rich_rpt"/>
</dbReference>
<evidence type="ECO:0000259" key="19">
    <source>
        <dbReference type="PROSITE" id="PS50011"/>
    </source>
</evidence>
<evidence type="ECO:0000256" key="7">
    <source>
        <dbReference type="ARBA" id="ARBA00022679"/>
    </source>
</evidence>
<dbReference type="SUPFAM" id="SSF52047">
    <property type="entry name" value="RNI-like"/>
    <property type="match status" value="2"/>
</dbReference>
<dbReference type="GO" id="GO:0005524">
    <property type="term" value="F:ATP binding"/>
    <property type="evidence" value="ECO:0007669"/>
    <property type="project" value="UniProtKB-KW"/>
</dbReference>
<protein>
    <recommendedName>
        <fullName evidence="4">non-specific serine/threonine protein kinase</fullName>
        <ecNumber evidence="4">2.7.11.1</ecNumber>
    </recommendedName>
</protein>
<evidence type="ECO:0000256" key="1">
    <source>
        <dbReference type="ARBA" id="ARBA00004479"/>
    </source>
</evidence>
<keyword evidence="15 17" id="KW-0472">Membrane</keyword>
<keyword evidence="5" id="KW-0723">Serine/threonine-protein kinase</keyword>
<evidence type="ECO:0000256" key="9">
    <source>
        <dbReference type="ARBA" id="ARBA00022729"/>
    </source>
</evidence>
<dbReference type="FunFam" id="3.80.10.10:FF:000233">
    <property type="entry name" value="Leucine-rich repeat receptor-like protein kinase TDR"/>
    <property type="match status" value="1"/>
</dbReference>
<evidence type="ECO:0000256" key="17">
    <source>
        <dbReference type="SAM" id="Phobius"/>
    </source>
</evidence>
<reference evidence="20" key="1">
    <citation type="submission" date="2019-08" db="EMBL/GenBank/DDBJ databases">
        <title>Reference gene set and small RNA set construction with multiple tissues from Davidia involucrata Baill.</title>
        <authorList>
            <person name="Yang H."/>
            <person name="Zhou C."/>
            <person name="Li G."/>
            <person name="Wang J."/>
            <person name="Gao P."/>
            <person name="Wang M."/>
            <person name="Wang R."/>
            <person name="Zhao Y."/>
        </authorList>
    </citation>
    <scope>NUCLEOTIDE SEQUENCE</scope>
    <source>
        <tissue evidence="20">Mixed with DoveR01_LX</tissue>
    </source>
</reference>
<dbReference type="InterPro" id="IPR000719">
    <property type="entry name" value="Prot_kinase_dom"/>
</dbReference>
<evidence type="ECO:0000256" key="10">
    <source>
        <dbReference type="ARBA" id="ARBA00022737"/>
    </source>
</evidence>
<evidence type="ECO:0000256" key="11">
    <source>
        <dbReference type="ARBA" id="ARBA00022741"/>
    </source>
</evidence>
<feature type="signal peptide" evidence="18">
    <location>
        <begin position="1"/>
        <end position="24"/>
    </location>
</feature>
<dbReference type="SUPFAM" id="SSF56112">
    <property type="entry name" value="Protein kinase-like (PK-like)"/>
    <property type="match status" value="1"/>
</dbReference>
<dbReference type="InterPro" id="IPR013210">
    <property type="entry name" value="LRR_N_plant-typ"/>
</dbReference>
<keyword evidence="13" id="KW-0067">ATP-binding</keyword>
<dbReference type="Gene3D" id="3.30.200.20">
    <property type="entry name" value="Phosphorylase Kinase, domain 1"/>
    <property type="match status" value="1"/>
</dbReference>
<evidence type="ECO:0000256" key="2">
    <source>
        <dbReference type="ARBA" id="ARBA00008684"/>
    </source>
</evidence>
<evidence type="ECO:0000256" key="15">
    <source>
        <dbReference type="ARBA" id="ARBA00023136"/>
    </source>
</evidence>
<dbReference type="Gene3D" id="1.10.510.10">
    <property type="entry name" value="Transferase(Phosphotransferase) domain 1"/>
    <property type="match status" value="1"/>
</dbReference>
<evidence type="ECO:0000256" key="3">
    <source>
        <dbReference type="ARBA" id="ARBA00009592"/>
    </source>
</evidence>
<dbReference type="Pfam" id="PF00560">
    <property type="entry name" value="LRR_1"/>
    <property type="match status" value="7"/>
</dbReference>
<organism evidence="20">
    <name type="scientific">Davidia involucrata</name>
    <name type="common">Dove tree</name>
    <dbReference type="NCBI Taxonomy" id="16924"/>
    <lineage>
        <taxon>Eukaryota</taxon>
        <taxon>Viridiplantae</taxon>
        <taxon>Streptophyta</taxon>
        <taxon>Embryophyta</taxon>
        <taxon>Tracheophyta</taxon>
        <taxon>Spermatophyta</taxon>
        <taxon>Magnoliopsida</taxon>
        <taxon>eudicotyledons</taxon>
        <taxon>Gunneridae</taxon>
        <taxon>Pentapetalae</taxon>
        <taxon>asterids</taxon>
        <taxon>Cornales</taxon>
        <taxon>Nyssaceae</taxon>
        <taxon>Davidia</taxon>
    </lineage>
</organism>
<accession>A0A5B6YZU6</accession>
<dbReference type="FunFam" id="3.80.10.10:FF:000453">
    <property type="entry name" value="Leucine-rich receptor-like protein kinase family protein"/>
    <property type="match status" value="1"/>
</dbReference>
<dbReference type="InterPro" id="IPR011009">
    <property type="entry name" value="Kinase-like_dom_sf"/>
</dbReference>
<keyword evidence="14 17" id="KW-1133">Transmembrane helix</keyword>
<dbReference type="InterPro" id="IPR008271">
    <property type="entry name" value="Ser/Thr_kinase_AS"/>
</dbReference>
<gene>
    <name evidence="20" type="ORF">Din_006746</name>
</gene>
<evidence type="ECO:0000256" key="16">
    <source>
        <dbReference type="ARBA" id="ARBA00023180"/>
    </source>
</evidence>
<keyword evidence="9 18" id="KW-0732">Signal</keyword>
<dbReference type="Pfam" id="PF13855">
    <property type="entry name" value="LRR_8"/>
    <property type="match status" value="1"/>
</dbReference>
<comment type="similarity">
    <text evidence="2">Belongs to the protein kinase superfamily. Ser/Thr protein kinase family.</text>
</comment>
<keyword evidence="20" id="KW-0675">Receptor</keyword>
<keyword evidence="10" id="KW-0677">Repeat</keyword>
<dbReference type="Pfam" id="PF00069">
    <property type="entry name" value="Pkinase"/>
    <property type="match status" value="1"/>
</dbReference>
<keyword evidence="8 17" id="KW-0812">Transmembrane</keyword>
<feature type="domain" description="Protein kinase" evidence="19">
    <location>
        <begin position="691"/>
        <end position="989"/>
    </location>
</feature>
<dbReference type="FunFam" id="1.10.510.10:FF:000453">
    <property type="entry name" value="LRR receptor-like serine/threonine-protein kinase HSL2"/>
    <property type="match status" value="1"/>
</dbReference>
<keyword evidence="16" id="KW-0325">Glycoprotein</keyword>
<evidence type="ECO:0000256" key="14">
    <source>
        <dbReference type="ARBA" id="ARBA00022989"/>
    </source>
</evidence>
<evidence type="ECO:0000256" key="5">
    <source>
        <dbReference type="ARBA" id="ARBA00022527"/>
    </source>
</evidence>
<dbReference type="SMART" id="SM00220">
    <property type="entry name" value="S_TKc"/>
    <property type="match status" value="1"/>
</dbReference>
<evidence type="ECO:0000256" key="8">
    <source>
        <dbReference type="ARBA" id="ARBA00022692"/>
    </source>
</evidence>
<evidence type="ECO:0000313" key="20">
    <source>
        <dbReference type="EMBL" id="MPA37305.1"/>
    </source>
</evidence>
<dbReference type="InterPro" id="IPR032675">
    <property type="entry name" value="LRR_dom_sf"/>
</dbReference>
<keyword evidence="6" id="KW-0433">Leucine-rich repeat</keyword>
<proteinExistence type="inferred from homology"/>
<keyword evidence="7" id="KW-0808">Transferase</keyword>
<dbReference type="Pfam" id="PF08263">
    <property type="entry name" value="LRRNT_2"/>
    <property type="match status" value="1"/>
</dbReference>
<name>A0A5B6YZU6_DAVIN</name>
<feature type="transmembrane region" description="Helical" evidence="17">
    <location>
        <begin position="629"/>
        <end position="653"/>
    </location>
</feature>
<dbReference type="EMBL" id="GHES01006746">
    <property type="protein sequence ID" value="MPA37305.1"/>
    <property type="molecule type" value="Transcribed_RNA"/>
</dbReference>
<comment type="subcellular location">
    <subcellularLocation>
        <location evidence="1">Membrane</location>
        <topology evidence="1">Single-pass type I membrane protein</topology>
    </subcellularLocation>
</comment>
<dbReference type="FunFam" id="3.80.10.10:FF:000275">
    <property type="entry name" value="Leucine-rich repeat receptor-like protein kinase"/>
    <property type="match status" value="1"/>
</dbReference>
<keyword evidence="11" id="KW-0547">Nucleotide-binding</keyword>
<dbReference type="GO" id="GO:0009791">
    <property type="term" value="P:post-embryonic development"/>
    <property type="evidence" value="ECO:0007669"/>
    <property type="project" value="UniProtKB-ARBA"/>
</dbReference>
<evidence type="ECO:0000256" key="4">
    <source>
        <dbReference type="ARBA" id="ARBA00012513"/>
    </source>
</evidence>